<feature type="transmembrane region" description="Helical" evidence="2">
    <location>
        <begin position="382"/>
        <end position="399"/>
    </location>
</feature>
<feature type="compositionally biased region" description="Low complexity" evidence="1">
    <location>
        <begin position="21"/>
        <end position="36"/>
    </location>
</feature>
<feature type="region of interest" description="Disordered" evidence="1">
    <location>
        <begin position="915"/>
        <end position="935"/>
    </location>
</feature>
<keyword evidence="2" id="KW-0472">Membrane</keyword>
<feature type="compositionally biased region" description="Basic and acidic residues" evidence="1">
    <location>
        <begin position="236"/>
        <end position="248"/>
    </location>
</feature>
<keyword evidence="2" id="KW-0812">Transmembrane</keyword>
<gene>
    <name evidence="3" type="ORF">BKA67DRAFT_537679</name>
</gene>
<evidence type="ECO:0000256" key="2">
    <source>
        <dbReference type="SAM" id="Phobius"/>
    </source>
</evidence>
<feature type="compositionally biased region" description="Low complexity" evidence="1">
    <location>
        <begin position="84"/>
        <end position="101"/>
    </location>
</feature>
<dbReference type="AlphaFoldDB" id="A0A9P8ZW76"/>
<reference evidence="3" key="1">
    <citation type="journal article" date="2021" name="Nat. Commun.">
        <title>Genetic determinants of endophytism in the Arabidopsis root mycobiome.</title>
        <authorList>
            <person name="Mesny F."/>
            <person name="Miyauchi S."/>
            <person name="Thiergart T."/>
            <person name="Pickel B."/>
            <person name="Atanasova L."/>
            <person name="Karlsson M."/>
            <person name="Huettel B."/>
            <person name="Barry K.W."/>
            <person name="Haridas S."/>
            <person name="Chen C."/>
            <person name="Bauer D."/>
            <person name="Andreopoulos W."/>
            <person name="Pangilinan J."/>
            <person name="LaButti K."/>
            <person name="Riley R."/>
            <person name="Lipzen A."/>
            <person name="Clum A."/>
            <person name="Drula E."/>
            <person name="Henrissat B."/>
            <person name="Kohler A."/>
            <person name="Grigoriev I.V."/>
            <person name="Martin F.M."/>
            <person name="Hacquard S."/>
        </authorList>
    </citation>
    <scope>NUCLEOTIDE SEQUENCE</scope>
    <source>
        <strain evidence="3">MPI-SDFR-AT-0073</strain>
    </source>
</reference>
<dbReference type="OrthoDB" id="3057599at2759"/>
<sequence length="935" mass="104723">MNFQGPGPDYVNENHPNQTYTTNSTNATPPAAATASQVTVLHAPLTQQTFRHESSPSSPPTIVPYVPSPPSTPELDGPDRLFPQETRGTRQAQQTQQPAATYHVAQPPVDPRPLVRFDPRQVTMAVHPPVDWAVSDFKNDLVREVEKSVTPGIDSTPFIQYALETMTQPREDERDVSAVYSSSSEGTNPVFRYLPAAIPGLFQPTQSYLPVNSGFPELEARELTSPDEELAALRRSRQENRLHPEPRLGRRSSRLRPLSGGVVRVPYSDSPEIPAGFQAGGPGDRLRMLDHFDRLEAAASPKRSPRDVINWQSQTDNFADPEKAASYPPLTYRPWILRIQSLSLLAALCVLMIAALMFAAIFSERHNGLTVYSGTLYDGYYFLFRIFPQLLAAVLLLYAQNVITTVFRILPFSALASDDLRSRRNVGFLPLYPKSFLWPQLISTWQVWIPIVITWILNITIPLQSCVFTVVYVGQVWTWSTVQGVAWFLVALYFSMLLATVLLIIYWHNRRTGLVPDWDIRSLADIIVLLAPSNSVQQYAGTETAEKRNDMRHMLYNNIERLGYWRSPDVPDSSLWYGIGVSTNEEKAKVESLGDPVHEKGPRGVPPNFMPFRGDVRTRYLPWCIRDTQISFWAVSATILLVVLFVVCFNPATDVRHGFLPLLSAAPGPGAFSAADFLYSFLPSLLGMVVFLLFQSLDLTLRILTPWGELSHRDGSLAKNSILLDYAACLPLESTWKACRHGHWRVALISLLSTLSILVPVLAGGMFMALTATDHVVRMYPNVAVLSVVLTLLILTLFGIISIIFKRDQFRLPHAVTCLNEIISFCYAEELRADPAFESTQGHRLLKQKLGVYRDNAEQSRWIFGTGSGKQETLGIRRYGKFTGDTPHVAATKQRAKETRDAAGKALRRALERDLEETQRRAISRPVPKGNSTMI</sequence>
<feature type="transmembrane region" description="Helical" evidence="2">
    <location>
        <begin position="672"/>
        <end position="694"/>
    </location>
</feature>
<dbReference type="PANTHER" id="PTHR37544:SF1">
    <property type="entry name" value="PHOSPHORIBOSYLAMINOIMIDAZOLE-SUCCINOCARBOXAMIDE SYNTHASE"/>
    <property type="match status" value="1"/>
</dbReference>
<dbReference type="PANTHER" id="PTHR37544">
    <property type="entry name" value="SPRAY-RELATED"/>
    <property type="match status" value="1"/>
</dbReference>
<keyword evidence="4" id="KW-1185">Reference proteome</keyword>
<comment type="caution">
    <text evidence="3">The sequence shown here is derived from an EMBL/GenBank/DDBJ whole genome shotgun (WGS) entry which is preliminary data.</text>
</comment>
<evidence type="ECO:0000256" key="1">
    <source>
        <dbReference type="SAM" id="MobiDB-lite"/>
    </source>
</evidence>
<feature type="transmembrane region" description="Helical" evidence="2">
    <location>
        <begin position="746"/>
        <end position="771"/>
    </location>
</feature>
<keyword evidence="2" id="KW-1133">Transmembrane helix</keyword>
<feature type="transmembrane region" description="Helical" evidence="2">
    <location>
        <begin position="630"/>
        <end position="652"/>
    </location>
</feature>
<dbReference type="EMBL" id="JAGPXC010000006">
    <property type="protein sequence ID" value="KAH6651827.1"/>
    <property type="molecule type" value="Genomic_DNA"/>
</dbReference>
<evidence type="ECO:0000313" key="4">
    <source>
        <dbReference type="Proteomes" id="UP000758603"/>
    </source>
</evidence>
<proteinExistence type="predicted"/>
<name>A0A9P8ZW76_9PEZI</name>
<feature type="transmembrane region" description="Helical" evidence="2">
    <location>
        <begin position="342"/>
        <end position="362"/>
    </location>
</feature>
<dbReference type="Pfam" id="PF11915">
    <property type="entry name" value="DUF3433"/>
    <property type="match status" value="1"/>
</dbReference>
<feature type="region of interest" description="Disordered" evidence="1">
    <location>
        <begin position="234"/>
        <end position="255"/>
    </location>
</feature>
<protein>
    <recommendedName>
        <fullName evidence="5">Phosphoribosylaminoimidazole-succinocarboxamide synthase</fullName>
    </recommendedName>
</protein>
<dbReference type="RefSeq" id="XP_045956105.1">
    <property type="nucleotide sequence ID" value="XM_046100365.1"/>
</dbReference>
<feature type="compositionally biased region" description="Pro residues" evidence="1">
    <location>
        <begin position="57"/>
        <end position="72"/>
    </location>
</feature>
<organism evidence="3 4">
    <name type="scientific">Truncatella angustata</name>
    <dbReference type="NCBI Taxonomy" id="152316"/>
    <lineage>
        <taxon>Eukaryota</taxon>
        <taxon>Fungi</taxon>
        <taxon>Dikarya</taxon>
        <taxon>Ascomycota</taxon>
        <taxon>Pezizomycotina</taxon>
        <taxon>Sordariomycetes</taxon>
        <taxon>Xylariomycetidae</taxon>
        <taxon>Amphisphaeriales</taxon>
        <taxon>Sporocadaceae</taxon>
        <taxon>Truncatella</taxon>
    </lineage>
</organism>
<dbReference type="Proteomes" id="UP000758603">
    <property type="component" value="Unassembled WGS sequence"/>
</dbReference>
<dbReference type="InterPro" id="IPR021840">
    <property type="entry name" value="DUF3433"/>
</dbReference>
<feature type="transmembrane region" description="Helical" evidence="2">
    <location>
        <begin position="783"/>
        <end position="805"/>
    </location>
</feature>
<feature type="transmembrane region" description="Helical" evidence="2">
    <location>
        <begin position="485"/>
        <end position="507"/>
    </location>
</feature>
<evidence type="ECO:0000313" key="3">
    <source>
        <dbReference type="EMBL" id="KAH6651827.1"/>
    </source>
</evidence>
<feature type="transmembrane region" description="Helical" evidence="2">
    <location>
        <begin position="447"/>
        <end position="473"/>
    </location>
</feature>
<dbReference type="GeneID" id="70129257"/>
<feature type="region of interest" description="Disordered" evidence="1">
    <location>
        <begin position="1"/>
        <end position="110"/>
    </location>
</feature>
<accession>A0A9P8ZW76</accession>
<evidence type="ECO:0008006" key="5">
    <source>
        <dbReference type="Google" id="ProtNLM"/>
    </source>
</evidence>